<proteinExistence type="predicted"/>
<dbReference type="CDD" id="cd14738">
    <property type="entry name" value="PAAR_2"/>
    <property type="match status" value="1"/>
</dbReference>
<dbReference type="Pfam" id="PF05488">
    <property type="entry name" value="PAAR_motif"/>
    <property type="match status" value="1"/>
</dbReference>
<dbReference type="Gene3D" id="2.60.200.60">
    <property type="match status" value="1"/>
</dbReference>
<dbReference type="EMBL" id="FORA01000002">
    <property type="protein sequence ID" value="SFJ15666.1"/>
    <property type="molecule type" value="Genomic_DNA"/>
</dbReference>
<reference evidence="1 2" key="1">
    <citation type="submission" date="2016-10" db="EMBL/GenBank/DDBJ databases">
        <authorList>
            <person name="de Groot N.N."/>
        </authorList>
    </citation>
    <scope>NUCLEOTIDE SEQUENCE [LARGE SCALE GENOMIC DNA]</scope>
    <source>
        <strain evidence="1 2">DSM 19073</strain>
    </source>
</reference>
<organism evidence="1 2">
    <name type="scientific">Jannaschia pohangensis</name>
    <dbReference type="NCBI Taxonomy" id="390807"/>
    <lineage>
        <taxon>Bacteria</taxon>
        <taxon>Pseudomonadati</taxon>
        <taxon>Pseudomonadota</taxon>
        <taxon>Alphaproteobacteria</taxon>
        <taxon>Rhodobacterales</taxon>
        <taxon>Roseobacteraceae</taxon>
        <taxon>Jannaschia</taxon>
    </lineage>
</organism>
<protein>
    <submittedName>
        <fullName evidence="1">Zn-binding Pro-Ala-Ala-Arg (PAAR) domain-containing protein, incolved in TypeVI secretion</fullName>
    </submittedName>
</protein>
<dbReference type="STRING" id="390807.SAMN04488095_2325"/>
<dbReference type="AlphaFoldDB" id="A0A1I3P3M8"/>
<dbReference type="InterPro" id="IPR008727">
    <property type="entry name" value="PAAR_motif"/>
</dbReference>
<name>A0A1I3P3M8_9RHOB</name>
<gene>
    <name evidence="1" type="ORF">SAMN04488095_2325</name>
</gene>
<evidence type="ECO:0000313" key="1">
    <source>
        <dbReference type="EMBL" id="SFJ15666.1"/>
    </source>
</evidence>
<accession>A0A1I3P3M8</accession>
<keyword evidence="2" id="KW-1185">Reference proteome</keyword>
<sequence length="110" mass="11123">MQVNTAAPVKLMPKPVSLLGHAHVCPKIDPGPKPHIGGPVTDAGQSLVRFNGIPVAVEGGTCLCTGLPGPDGLSRGSSLVRINGKAVMRIGDSTAHGGKMVVGVPTLRSD</sequence>
<dbReference type="Proteomes" id="UP000199110">
    <property type="component" value="Unassembled WGS sequence"/>
</dbReference>
<evidence type="ECO:0000313" key="2">
    <source>
        <dbReference type="Proteomes" id="UP000199110"/>
    </source>
</evidence>